<evidence type="ECO:0000259" key="2">
    <source>
        <dbReference type="Pfam" id="PF19780"/>
    </source>
</evidence>
<dbReference type="RefSeq" id="WP_094486846.1">
    <property type="nucleotide sequence ID" value="NZ_NOXX01000208.1"/>
</dbReference>
<proteinExistence type="predicted"/>
<dbReference type="AlphaFoldDB" id="A0A255ZNH0"/>
<sequence>MKKSHYWYFLGAAFFGIILIACSDRKQEAKTQNRPVFGWLIGNWERTNEQAGRRTFEEWHKINDSLFRGMGYTLQGTDTVFKELLQLEKGKNDWEYVVRMPSEKKETRFEFTQQTDTSFTCRNNKNEFPKQIRYFKTGNDIKADISDDSTTIAFQFKRIGN</sequence>
<keyword evidence="1" id="KW-0812">Transmembrane</keyword>
<feature type="transmembrane region" description="Helical" evidence="1">
    <location>
        <begin position="6"/>
        <end position="23"/>
    </location>
</feature>
<keyword evidence="1" id="KW-0472">Membrane</keyword>
<dbReference type="InterPro" id="IPR046232">
    <property type="entry name" value="DUF6265"/>
</dbReference>
<evidence type="ECO:0000256" key="1">
    <source>
        <dbReference type="SAM" id="Phobius"/>
    </source>
</evidence>
<dbReference type="EMBL" id="NOXX01000208">
    <property type="protein sequence ID" value="OYQ43063.1"/>
    <property type="molecule type" value="Genomic_DNA"/>
</dbReference>
<dbReference type="Pfam" id="PF19780">
    <property type="entry name" value="DUF6265"/>
    <property type="match status" value="1"/>
</dbReference>
<feature type="domain" description="DUF6265" evidence="2">
    <location>
        <begin position="39"/>
        <end position="143"/>
    </location>
</feature>
<dbReference type="OrthoDB" id="5382295at2"/>
<comment type="caution">
    <text evidence="3">The sequence shown here is derived from an EMBL/GenBank/DDBJ whole genome shotgun (WGS) entry which is preliminary data.</text>
</comment>
<accession>A0A255ZNH0</accession>
<organism evidence="3 4">
    <name type="scientific">Flavobacterium aurantiibacter</name>
    <dbReference type="NCBI Taxonomy" id="2023067"/>
    <lineage>
        <taxon>Bacteria</taxon>
        <taxon>Pseudomonadati</taxon>
        <taxon>Bacteroidota</taxon>
        <taxon>Flavobacteriia</taxon>
        <taxon>Flavobacteriales</taxon>
        <taxon>Flavobacteriaceae</taxon>
        <taxon>Flavobacterium</taxon>
    </lineage>
</organism>
<evidence type="ECO:0000313" key="4">
    <source>
        <dbReference type="Proteomes" id="UP000216035"/>
    </source>
</evidence>
<evidence type="ECO:0000313" key="3">
    <source>
        <dbReference type="EMBL" id="OYQ43063.1"/>
    </source>
</evidence>
<reference evidence="3 4" key="1">
    <citation type="submission" date="2017-07" db="EMBL/GenBank/DDBJ databases">
        <title>Flavobacterium cyanobacteriorum sp. nov., isolated from cyanobacterial aggregates in a eutrophic lake.</title>
        <authorList>
            <person name="Cai H."/>
        </authorList>
    </citation>
    <scope>NUCLEOTIDE SEQUENCE [LARGE SCALE GENOMIC DNA]</scope>
    <source>
        <strain evidence="3 4">TH167</strain>
    </source>
</reference>
<keyword evidence="1" id="KW-1133">Transmembrane helix</keyword>
<dbReference type="Proteomes" id="UP000216035">
    <property type="component" value="Unassembled WGS sequence"/>
</dbReference>
<protein>
    <recommendedName>
        <fullName evidence="2">DUF6265 domain-containing protein</fullName>
    </recommendedName>
</protein>
<keyword evidence="4" id="KW-1185">Reference proteome</keyword>
<name>A0A255ZNH0_9FLAO</name>
<gene>
    <name evidence="3" type="ORF">CHX27_11070</name>
</gene>
<dbReference type="PROSITE" id="PS51257">
    <property type="entry name" value="PROKAR_LIPOPROTEIN"/>
    <property type="match status" value="1"/>
</dbReference>